<dbReference type="Gene3D" id="1.20.58.220">
    <property type="entry name" value="Phosphate transport system protein phou homolog 2, domain 2"/>
    <property type="match status" value="1"/>
</dbReference>
<reference evidence="2 3" key="1">
    <citation type="submission" date="2016-04" db="EMBL/GenBank/DDBJ databases">
        <title>Complete genome sequence of Fictibacillus phosphorivorans G25-29, a strain toxic to nematodes.</title>
        <authorList>
            <person name="Zheng Z."/>
        </authorList>
    </citation>
    <scope>NUCLEOTIDE SEQUENCE [LARGE SCALE GENOMIC DNA]</scope>
    <source>
        <strain evidence="2 3">G25-29</strain>
    </source>
</reference>
<dbReference type="STRING" id="1221500.ABE65_006670"/>
<dbReference type="Proteomes" id="UP000076623">
    <property type="component" value="Chromosome"/>
</dbReference>
<dbReference type="KEGG" id="fpn:ABE65_006670"/>
<dbReference type="InterPro" id="IPR052912">
    <property type="entry name" value="UPF0111_domain"/>
</dbReference>
<evidence type="ECO:0000313" key="2">
    <source>
        <dbReference type="EMBL" id="ANC76498.1"/>
    </source>
</evidence>
<proteinExistence type="inferred from homology"/>
<evidence type="ECO:0000256" key="1">
    <source>
        <dbReference type="ARBA" id="ARBA00008591"/>
    </source>
</evidence>
<dbReference type="PANTHER" id="PTHR37298">
    <property type="entry name" value="UPF0111 PROTEIN YKAA"/>
    <property type="match status" value="1"/>
</dbReference>
<dbReference type="RefSeq" id="WP_066392716.1">
    <property type="nucleotide sequence ID" value="NZ_CP015378.1"/>
</dbReference>
<sequence length="205" mass="23791">MFTKKKDKFMVMLTDIASNLKDSAGYFHNFKINNENDLREFADHLKELESKGDSYVHTVIMELNKVFITPIEREDILSLAMSMDDILDGIEQSSALFDIYAITNPDQYMVKFVEYIKLSAEEILLTVNLLSEKKLLDMREHAIKIKDYESKCDDLYREAQRELFSTQTDPIKVIKYKEMYEVLEGIADSCQNVANTLESIIMKNA</sequence>
<dbReference type="SUPFAM" id="SSF109755">
    <property type="entry name" value="PhoU-like"/>
    <property type="match status" value="1"/>
</dbReference>
<evidence type="ECO:0000313" key="3">
    <source>
        <dbReference type="Proteomes" id="UP000076623"/>
    </source>
</evidence>
<dbReference type="InterPro" id="IPR018445">
    <property type="entry name" value="Put_Phosphate_transp_reg"/>
</dbReference>
<dbReference type="PANTHER" id="PTHR37298:SF1">
    <property type="entry name" value="UPF0111 PROTEIN YKAA"/>
    <property type="match status" value="1"/>
</dbReference>
<name>A0A160IK33_9BACL</name>
<organism evidence="2 3">
    <name type="scientific">Fictibacillus phosphorivorans</name>
    <dbReference type="NCBI Taxonomy" id="1221500"/>
    <lineage>
        <taxon>Bacteria</taxon>
        <taxon>Bacillati</taxon>
        <taxon>Bacillota</taxon>
        <taxon>Bacilli</taxon>
        <taxon>Bacillales</taxon>
        <taxon>Fictibacillaceae</taxon>
        <taxon>Fictibacillus</taxon>
    </lineage>
</organism>
<gene>
    <name evidence="2" type="ORF">ABE65_006670</name>
</gene>
<protein>
    <recommendedName>
        <fullName evidence="4">DUF47 domain-containing protein</fullName>
    </recommendedName>
</protein>
<comment type="similarity">
    <text evidence="1">Belongs to the UPF0111 family.</text>
</comment>
<accession>A0A160IK33</accession>
<dbReference type="AlphaFoldDB" id="A0A160IK33"/>
<dbReference type="EMBL" id="CP015378">
    <property type="protein sequence ID" value="ANC76498.1"/>
    <property type="molecule type" value="Genomic_DNA"/>
</dbReference>
<evidence type="ECO:0008006" key="4">
    <source>
        <dbReference type="Google" id="ProtNLM"/>
    </source>
</evidence>
<dbReference type="Pfam" id="PF01865">
    <property type="entry name" value="PhoU_div"/>
    <property type="match status" value="1"/>
</dbReference>
<dbReference type="InterPro" id="IPR038078">
    <property type="entry name" value="PhoU-like_sf"/>
</dbReference>
<keyword evidence="3" id="KW-1185">Reference proteome</keyword>